<dbReference type="AlphaFoldDB" id="A0A1F6G9J7"/>
<organism evidence="1 2">
    <name type="scientific">Candidatus Lambdaproteobacteria bacterium RIFOXYD2_FULL_50_16</name>
    <dbReference type="NCBI Taxonomy" id="1817772"/>
    <lineage>
        <taxon>Bacteria</taxon>
        <taxon>Pseudomonadati</taxon>
        <taxon>Pseudomonadota</taxon>
        <taxon>Candidatus Lambdaproteobacteria</taxon>
    </lineage>
</organism>
<gene>
    <name evidence="1" type="ORF">A2527_05995</name>
</gene>
<dbReference type="Proteomes" id="UP000178449">
    <property type="component" value="Unassembled WGS sequence"/>
</dbReference>
<evidence type="ECO:0008006" key="3">
    <source>
        <dbReference type="Google" id="ProtNLM"/>
    </source>
</evidence>
<evidence type="ECO:0000313" key="1">
    <source>
        <dbReference type="EMBL" id="OGG94748.1"/>
    </source>
</evidence>
<sequence length="202" mass="23851">MNQIVKAPSLQAYAARLRKALLKGQPIEKLLDLHQANQTYLARFRLRNLKLAPPDRFAFEFIERVEILRPDFKSGYQRLGGQGHGIFQDLTERMIRTQQLYFPEMKTYPKVVWLDRFSTRKLAHYSLNRDEIAFSLIFDRLNAPKVLLDYLAFHELLHKDVGIKRQKGRISAHGPDFKAREREYPGFKEIEPLIHRFMRGDL</sequence>
<accession>A0A1F6G9J7</accession>
<evidence type="ECO:0000313" key="2">
    <source>
        <dbReference type="Proteomes" id="UP000178449"/>
    </source>
</evidence>
<reference evidence="1 2" key="1">
    <citation type="journal article" date="2016" name="Nat. Commun.">
        <title>Thousands of microbial genomes shed light on interconnected biogeochemical processes in an aquifer system.</title>
        <authorList>
            <person name="Anantharaman K."/>
            <person name="Brown C.T."/>
            <person name="Hug L.A."/>
            <person name="Sharon I."/>
            <person name="Castelle C.J."/>
            <person name="Probst A.J."/>
            <person name="Thomas B.C."/>
            <person name="Singh A."/>
            <person name="Wilkins M.J."/>
            <person name="Karaoz U."/>
            <person name="Brodie E.L."/>
            <person name="Williams K.H."/>
            <person name="Hubbard S.S."/>
            <person name="Banfield J.F."/>
        </authorList>
    </citation>
    <scope>NUCLEOTIDE SEQUENCE [LARGE SCALE GENOMIC DNA]</scope>
</reference>
<comment type="caution">
    <text evidence="1">The sequence shown here is derived from an EMBL/GenBank/DDBJ whole genome shotgun (WGS) entry which is preliminary data.</text>
</comment>
<name>A0A1F6G9J7_9PROT</name>
<dbReference type="STRING" id="1817772.A2527_05995"/>
<protein>
    <recommendedName>
        <fullName evidence="3">SprT-like domain-containing protein</fullName>
    </recommendedName>
</protein>
<dbReference type="EMBL" id="MFNE01000035">
    <property type="protein sequence ID" value="OGG94748.1"/>
    <property type="molecule type" value="Genomic_DNA"/>
</dbReference>
<proteinExistence type="predicted"/>